<dbReference type="Gene3D" id="1.10.1330.10">
    <property type="entry name" value="Dockerin domain"/>
    <property type="match status" value="1"/>
</dbReference>
<feature type="domain" description="Dockerin" evidence="4">
    <location>
        <begin position="211"/>
        <end position="281"/>
    </location>
</feature>
<dbReference type="InterPro" id="IPR000215">
    <property type="entry name" value="Serpin_fam"/>
</dbReference>
<dbReference type="AlphaFoldDB" id="A0A1K1MJ44"/>
<dbReference type="InterPro" id="IPR016134">
    <property type="entry name" value="Dockerin_dom"/>
</dbReference>
<accession>A0A1K1MJ44</accession>
<dbReference type="PANTHER" id="PTHR11461:SF211">
    <property type="entry name" value="GH10112P-RELATED"/>
    <property type="match status" value="1"/>
</dbReference>
<dbReference type="SMART" id="SM00093">
    <property type="entry name" value="SERPIN"/>
    <property type="match status" value="1"/>
</dbReference>
<dbReference type="GO" id="GO:0005509">
    <property type="term" value="F:calcium ion binding"/>
    <property type="evidence" value="ECO:0007669"/>
    <property type="project" value="InterPro"/>
</dbReference>
<dbReference type="InterPro" id="IPR042178">
    <property type="entry name" value="Serpin_sf_1"/>
</dbReference>
<dbReference type="InterPro" id="IPR002048">
    <property type="entry name" value="EF_hand_dom"/>
</dbReference>
<evidence type="ECO:0000256" key="1">
    <source>
        <dbReference type="RuleBase" id="RU000411"/>
    </source>
</evidence>
<dbReference type="Proteomes" id="UP000183461">
    <property type="component" value="Unassembled WGS sequence"/>
</dbReference>
<reference evidence="5 6" key="1">
    <citation type="submission" date="2016-11" db="EMBL/GenBank/DDBJ databases">
        <authorList>
            <person name="Jaros S."/>
            <person name="Januszkiewicz K."/>
            <person name="Wedrychowicz H."/>
        </authorList>
    </citation>
    <scope>NUCLEOTIDE SEQUENCE [LARGE SCALE GENOMIC DNA]</scope>
    <source>
        <strain evidence="5 6">YL228</strain>
    </source>
</reference>
<dbReference type="InterPro" id="IPR018247">
    <property type="entry name" value="EF_Hand_1_Ca_BS"/>
</dbReference>
<dbReference type="Pfam" id="PF00404">
    <property type="entry name" value="Dockerin_1"/>
    <property type="match status" value="1"/>
</dbReference>
<protein>
    <submittedName>
        <fullName evidence="5">Serine protease inhibitor</fullName>
    </submittedName>
</protein>
<keyword evidence="2" id="KW-0732">Signal</keyword>
<dbReference type="GO" id="GO:0005615">
    <property type="term" value="C:extracellular space"/>
    <property type="evidence" value="ECO:0007669"/>
    <property type="project" value="InterPro"/>
</dbReference>
<dbReference type="GO" id="GO:0004867">
    <property type="term" value="F:serine-type endopeptidase inhibitor activity"/>
    <property type="evidence" value="ECO:0007669"/>
    <property type="project" value="InterPro"/>
</dbReference>
<dbReference type="CDD" id="cd14256">
    <property type="entry name" value="Dockerin_I"/>
    <property type="match status" value="1"/>
</dbReference>
<dbReference type="PROSITE" id="PS50222">
    <property type="entry name" value="EF_HAND_2"/>
    <property type="match status" value="1"/>
</dbReference>
<dbReference type="InterPro" id="IPR042185">
    <property type="entry name" value="Serpin_sf_2"/>
</dbReference>
<dbReference type="InterPro" id="IPR036186">
    <property type="entry name" value="Serpin_sf"/>
</dbReference>
<dbReference type="InterPro" id="IPR023795">
    <property type="entry name" value="Serpin_CS"/>
</dbReference>
<dbReference type="InterPro" id="IPR002105">
    <property type="entry name" value="Dockerin_1_rpt"/>
</dbReference>
<feature type="signal peptide" evidence="2">
    <location>
        <begin position="1"/>
        <end position="25"/>
    </location>
</feature>
<dbReference type="InterPro" id="IPR036439">
    <property type="entry name" value="Dockerin_dom_sf"/>
</dbReference>
<evidence type="ECO:0000313" key="6">
    <source>
        <dbReference type="Proteomes" id="UP000183461"/>
    </source>
</evidence>
<evidence type="ECO:0000259" key="3">
    <source>
        <dbReference type="PROSITE" id="PS50222"/>
    </source>
</evidence>
<dbReference type="PROSITE" id="PS00284">
    <property type="entry name" value="SERPIN"/>
    <property type="match status" value="1"/>
</dbReference>
<proteinExistence type="inferred from homology"/>
<dbReference type="GO" id="GO:0004553">
    <property type="term" value="F:hydrolase activity, hydrolyzing O-glycosyl compounds"/>
    <property type="evidence" value="ECO:0007669"/>
    <property type="project" value="InterPro"/>
</dbReference>
<comment type="similarity">
    <text evidence="1">Belongs to the serpin family.</text>
</comment>
<evidence type="ECO:0000256" key="2">
    <source>
        <dbReference type="SAM" id="SignalP"/>
    </source>
</evidence>
<dbReference type="Pfam" id="PF00079">
    <property type="entry name" value="Serpin"/>
    <property type="match status" value="1"/>
</dbReference>
<evidence type="ECO:0000259" key="4">
    <source>
        <dbReference type="PROSITE" id="PS51766"/>
    </source>
</evidence>
<dbReference type="SUPFAM" id="SSF56574">
    <property type="entry name" value="Serpins"/>
    <property type="match status" value="1"/>
</dbReference>
<name>A0A1K1MJ44_RUMFL</name>
<dbReference type="PROSITE" id="PS51766">
    <property type="entry name" value="DOCKERIN"/>
    <property type="match status" value="1"/>
</dbReference>
<dbReference type="SUPFAM" id="SSF63446">
    <property type="entry name" value="Type I dockerin domain"/>
    <property type="match status" value="1"/>
</dbReference>
<organism evidence="5 6">
    <name type="scientific">Ruminococcus flavefaciens</name>
    <dbReference type="NCBI Taxonomy" id="1265"/>
    <lineage>
        <taxon>Bacteria</taxon>
        <taxon>Bacillati</taxon>
        <taxon>Bacillota</taxon>
        <taxon>Clostridia</taxon>
        <taxon>Eubacteriales</taxon>
        <taxon>Oscillospiraceae</taxon>
        <taxon>Ruminococcus</taxon>
    </lineage>
</organism>
<dbReference type="GO" id="GO:0000272">
    <property type="term" value="P:polysaccharide catabolic process"/>
    <property type="evidence" value="ECO:0007669"/>
    <property type="project" value="InterPro"/>
</dbReference>
<feature type="chain" id="PRO_5039713533" evidence="2">
    <location>
        <begin position="26"/>
        <end position="686"/>
    </location>
</feature>
<sequence length="686" mass="77622">MKFNRTVSKLIAGSLGMLLALGAFPDSGFIAPMRASAETINAYGTINYNTDDKLYVYTLSGYTYDHSDVYNGTPCITIQNSERTHLEGVGDELNIYDTDENNLKLLEKLKSGESYDITFESKVFYDFLNTEKGPSFEELTPEEMGLLFKGELELGPPINPDLGFDPFDDCDPGYTSTYDDGTWSDWSAFGGYNTKYYSLRADKLISVKRHNFNYYGDINGDEVVDSFDRLEYGKYINGCLGRELTRDQFLNADINKDNRIDEEDFKQITDFILGKVTEFNGVTEIGSIRLGDNIDVQRSEGKEADEKFAEAQMKFGVDLLKQCFDPKKKEKNVLVSPFSISSSLSMMANGADNNTLKEMEEVLGGSKLSLDDINEYMSYFLSRTPDEDGKHLNIANSLWCKDAEYFKPLDSFLETDKKYYGAEIYKTNFDDGTVSDINSWVNKNTNGMIPTAVRKSDFNDLTRIALINTLYFDMEWDKKYEKTNDGKFTDLDGNTHSIKEMKSQEYLYYELEDADAFKKPYLNGDYYFLGIMPRDKDIIQYVKELDAEKLSEALTKPYESAEVPLDLHVMIPEFEYDYSASLPDTLKALGMKDAFDYKKADFSRLCDCTVPGSDPIYIGDVIHKTKIEVSKEGTKAVAVTVTFGNAGGMTPQVKTVNIRLDKPFVYMIVDKNNIPLFVGAATELGK</sequence>
<dbReference type="Gene3D" id="3.30.497.10">
    <property type="entry name" value="Antithrombin, subunit I, domain 2"/>
    <property type="match status" value="1"/>
</dbReference>
<dbReference type="RefSeq" id="WP_177243925.1">
    <property type="nucleotide sequence ID" value="NZ_FPIP01000002.1"/>
</dbReference>
<dbReference type="CDD" id="cd19589">
    <property type="entry name" value="serpin_tengpin-like"/>
    <property type="match status" value="1"/>
</dbReference>
<dbReference type="EMBL" id="FPIP01000002">
    <property type="protein sequence ID" value="SFW23170.1"/>
    <property type="molecule type" value="Genomic_DNA"/>
</dbReference>
<feature type="domain" description="EF-hand" evidence="3">
    <location>
        <begin position="240"/>
        <end position="275"/>
    </location>
</feature>
<evidence type="ECO:0000313" key="5">
    <source>
        <dbReference type="EMBL" id="SFW23170.1"/>
    </source>
</evidence>
<dbReference type="InterPro" id="IPR023796">
    <property type="entry name" value="Serpin_dom"/>
</dbReference>
<dbReference type="PROSITE" id="PS00018">
    <property type="entry name" value="EF_HAND_1"/>
    <property type="match status" value="1"/>
</dbReference>
<gene>
    <name evidence="5" type="ORF">SAMN02910280_1259</name>
</gene>
<dbReference type="Gene3D" id="2.30.39.10">
    <property type="entry name" value="Alpha-1-antitrypsin, domain 1"/>
    <property type="match status" value="1"/>
</dbReference>
<dbReference type="PANTHER" id="PTHR11461">
    <property type="entry name" value="SERINE PROTEASE INHIBITOR, SERPIN"/>
    <property type="match status" value="1"/>
</dbReference>